<keyword evidence="2" id="KW-1185">Reference proteome</keyword>
<dbReference type="Proteomes" id="UP000838100">
    <property type="component" value="Unassembled WGS sequence"/>
</dbReference>
<gene>
    <name evidence="1" type="ORF">SIN8267_03507</name>
</gene>
<comment type="caution">
    <text evidence="1">The sequence shown here is derived from an EMBL/GenBank/DDBJ whole genome shotgun (WGS) entry which is preliminary data.</text>
</comment>
<dbReference type="SUPFAM" id="SSF109604">
    <property type="entry name" value="HD-domain/PDEase-like"/>
    <property type="match status" value="1"/>
</dbReference>
<evidence type="ECO:0008006" key="3">
    <source>
        <dbReference type="Google" id="ProtNLM"/>
    </source>
</evidence>
<protein>
    <recommendedName>
        <fullName evidence="3">Metal-dependent phosphohydrolase</fullName>
    </recommendedName>
</protein>
<dbReference type="Gene3D" id="1.10.3210.10">
    <property type="entry name" value="Hypothetical protein af1432"/>
    <property type="match status" value="1"/>
</dbReference>
<reference evidence="1" key="1">
    <citation type="submission" date="2021-12" db="EMBL/GenBank/DDBJ databases">
        <authorList>
            <person name="Rodrigo-Torres L."/>
            <person name="Arahal R. D."/>
            <person name="Lucena T."/>
        </authorList>
    </citation>
    <scope>NUCLEOTIDE SEQUENCE</scope>
    <source>
        <strain evidence="1">CECT 8267</strain>
    </source>
</reference>
<proteinExistence type="predicted"/>
<evidence type="ECO:0000313" key="1">
    <source>
        <dbReference type="EMBL" id="CAH0993359.1"/>
    </source>
</evidence>
<name>A0ABM9AJE9_9GAMM</name>
<accession>A0ABM9AJE9</accession>
<dbReference type="RefSeq" id="WP_237446039.1">
    <property type="nucleotide sequence ID" value="NZ_CAKLPX010000008.1"/>
</dbReference>
<dbReference type="EMBL" id="CAKLPX010000008">
    <property type="protein sequence ID" value="CAH0993359.1"/>
    <property type="molecule type" value="Genomic_DNA"/>
</dbReference>
<evidence type="ECO:0000313" key="2">
    <source>
        <dbReference type="Proteomes" id="UP000838100"/>
    </source>
</evidence>
<sequence length="319" mass="35631">MTLPQRAVPGQKLRHPHRRGFDVTNTIAVSDTTQVCEAVVAILSPLYDDLDTALIRQSFADLEAMYHGKRQGFFGCETGYHDLQHVLDVTLACARLMDGYEQSHCGSEQALGARRIELGILVALFHDSGYIRRRGDTRHLDGAEYTRIHVTRSARFLADYLTEIGHEDWVPLAKKLVQFTGYEIVPDEIELANPVCRKLGYLVGSADLVAQMADADYLNKCRDHLFDEFEKGGVAKSVEKNGTINVVYSSALDLLSKTPGFVHTAIETRLEGYFEGVYRYAEQHFGGDNLYMQALLHNCSFLEAVLAQDDINLLAESLG</sequence>
<organism evidence="1 2">
    <name type="scientific">Sinobacterium norvegicum</name>
    <dbReference type="NCBI Taxonomy" id="1641715"/>
    <lineage>
        <taxon>Bacteria</taxon>
        <taxon>Pseudomonadati</taxon>
        <taxon>Pseudomonadota</taxon>
        <taxon>Gammaproteobacteria</taxon>
        <taxon>Cellvibrionales</taxon>
        <taxon>Spongiibacteraceae</taxon>
        <taxon>Sinobacterium</taxon>
    </lineage>
</organism>